<sequence>MPTYKTPDVYVEEISVFPPSVAEVETAIPAFVGYTEFASRIVKGDLVGIPTRIKSLLEYEALFGYGPAIAVTEVVLDDNNNFVSAAISSNFYLYDSLRLFFDNGGGDCYIVSVKADKYASQPDRDELIAGVKAVKKFDEPTILLFPDAAGLDADKLSAVQQVALKQCGELGDRVAVLDTVRTDALGTAFRDKIGINSLKYGAAYTPWLKLNYSKNVGYANIKNALKKGGSSVTLQSLTSDAGLLALMKTIDDSQADIAGFDARINTATGAISKSVSAQQAELMNTYRSTPSAANMQNLFGYLYRLAELVDGGVTGGSAFVHTKLKDDAAASITSTLKTAYTNLIAFEKELKARMEAAPAPGPFAYTVQWDAGSDPSATEWGGIFGASSPAATTTGIAAALDEEVELLNAALPFINAAFATVSGVISGLVSAASGYRNTAEQALLENFGVYSNLIKGINNTLTSCPPSGAIAGIYSLVDNQRGVWKAPANVSLNSVIGPEVNFDTSDTDGLNVDTVAGKSINAIRAFAGKGTLVWGARTLAGNDNEWRYVSVRRFFNMVEESVKKSTYWAVFEPNDANTWVKVRGMIENYLTQKWREGALAGATPKDAFFVRCGLGVTMNAQDILEGRMIVQIGMAVVRPAEFIILQFSHKLQTS</sequence>
<dbReference type="RefSeq" id="WP_345533548.1">
    <property type="nucleotide sequence ID" value="NZ_BAABLD010000008.1"/>
</dbReference>
<dbReference type="EMBL" id="BAABLD010000008">
    <property type="protein sequence ID" value="GAA5167694.1"/>
    <property type="molecule type" value="Genomic_DNA"/>
</dbReference>
<comment type="caution">
    <text evidence="3">The sequence shown here is derived from an EMBL/GenBank/DDBJ whole genome shotgun (WGS) entry which is preliminary data.</text>
</comment>
<evidence type="ECO:0000313" key="4">
    <source>
        <dbReference type="Proteomes" id="UP001500547"/>
    </source>
</evidence>
<dbReference type="InterPro" id="IPR052042">
    <property type="entry name" value="Tail_sheath_structural"/>
</dbReference>
<dbReference type="InterPro" id="IPR020287">
    <property type="entry name" value="Tail_sheath_C"/>
</dbReference>
<gene>
    <name evidence="3" type="ORF">GCM10025770_26750</name>
</gene>
<accession>A0ABP9QUU4</accession>
<evidence type="ECO:0000313" key="3">
    <source>
        <dbReference type="EMBL" id="GAA5167694.1"/>
    </source>
</evidence>
<evidence type="ECO:0000256" key="1">
    <source>
        <dbReference type="ARBA" id="ARBA00008005"/>
    </source>
</evidence>
<reference evidence="4" key="1">
    <citation type="journal article" date="2019" name="Int. J. Syst. Evol. Microbiol.">
        <title>The Global Catalogue of Microorganisms (GCM) 10K type strain sequencing project: providing services to taxonomists for standard genome sequencing and annotation.</title>
        <authorList>
            <consortium name="The Broad Institute Genomics Platform"/>
            <consortium name="The Broad Institute Genome Sequencing Center for Infectious Disease"/>
            <person name="Wu L."/>
            <person name="Ma J."/>
        </authorList>
    </citation>
    <scope>NUCLEOTIDE SEQUENCE [LARGE SCALE GENOMIC DNA]</scope>
    <source>
        <strain evidence="4">JCM 18715</strain>
    </source>
</reference>
<keyword evidence="4" id="KW-1185">Reference proteome</keyword>
<name>A0ABP9QUU4_9RHOO</name>
<evidence type="ECO:0000259" key="2">
    <source>
        <dbReference type="Pfam" id="PF17482"/>
    </source>
</evidence>
<dbReference type="Gene3D" id="3.40.50.11780">
    <property type="match status" value="1"/>
</dbReference>
<dbReference type="Pfam" id="PF17482">
    <property type="entry name" value="Phage_sheath_1C"/>
    <property type="match status" value="1"/>
</dbReference>
<dbReference type="PANTHER" id="PTHR35861">
    <property type="match status" value="1"/>
</dbReference>
<dbReference type="Proteomes" id="UP001500547">
    <property type="component" value="Unassembled WGS sequence"/>
</dbReference>
<proteinExistence type="inferred from homology"/>
<protein>
    <recommendedName>
        <fullName evidence="2">Tail sheath protein C-terminal domain-containing protein</fullName>
    </recommendedName>
</protein>
<comment type="similarity">
    <text evidence="1">Belongs to the myoviridae tail sheath protein family.</text>
</comment>
<dbReference type="PANTHER" id="PTHR35861:SF1">
    <property type="entry name" value="PHAGE TAIL SHEATH PROTEIN"/>
    <property type="match status" value="1"/>
</dbReference>
<feature type="domain" description="Tail sheath protein C-terminal" evidence="2">
    <location>
        <begin position="543"/>
        <end position="647"/>
    </location>
</feature>
<organism evidence="3 4">
    <name type="scientific">Viridibacterium curvum</name>
    <dbReference type="NCBI Taxonomy" id="1101404"/>
    <lineage>
        <taxon>Bacteria</taxon>
        <taxon>Pseudomonadati</taxon>
        <taxon>Pseudomonadota</taxon>
        <taxon>Betaproteobacteria</taxon>
        <taxon>Rhodocyclales</taxon>
        <taxon>Rhodocyclaceae</taxon>
        <taxon>Viridibacterium</taxon>
    </lineage>
</organism>